<gene>
    <name evidence="1" type="ORF">HU200_028510</name>
</gene>
<dbReference type="AlphaFoldDB" id="A0A835C5Q2"/>
<accession>A0A835C5Q2</accession>
<dbReference type="EMBL" id="JACEFO010001742">
    <property type="protein sequence ID" value="KAF8712742.1"/>
    <property type="molecule type" value="Genomic_DNA"/>
</dbReference>
<dbReference type="PANTHER" id="PTHR31549">
    <property type="entry name" value="PROTEIN, PUTATIVE (DUF247)-RELATED-RELATED"/>
    <property type="match status" value="1"/>
</dbReference>
<reference evidence="1" key="1">
    <citation type="submission" date="2020-07" db="EMBL/GenBank/DDBJ databases">
        <title>Genome sequence and genetic diversity analysis of an under-domesticated orphan crop, white fonio (Digitaria exilis).</title>
        <authorList>
            <person name="Bennetzen J.L."/>
            <person name="Chen S."/>
            <person name="Ma X."/>
            <person name="Wang X."/>
            <person name="Yssel A.E.J."/>
            <person name="Chaluvadi S.R."/>
            <person name="Johnson M."/>
            <person name="Gangashetty P."/>
            <person name="Hamidou F."/>
            <person name="Sanogo M.D."/>
            <person name="Zwaenepoel A."/>
            <person name="Wallace J."/>
            <person name="Van De Peer Y."/>
            <person name="Van Deynze A."/>
        </authorList>
    </citation>
    <scope>NUCLEOTIDE SEQUENCE</scope>
    <source>
        <tissue evidence="1">Leaves</tissue>
    </source>
</reference>
<proteinExistence type="predicted"/>
<sequence>MKLDYEPPHLLGLLWFVLRSNRMHPQNSGESELNHHPVRKSRPISAVELKQAGFKLTASTGWFAYMKCQKKKLPFSGELSLSPLFLSENRACGLINMAALESVLATNSESWDMDVYVVSSYLSLLAMLMVREDDVHQLRKSGILISSFSDAQTLDLFKCLSLHLRPGNEFFSTLDEIEWRTLAVLNFLGDHHDS</sequence>
<dbReference type="Proteomes" id="UP000636709">
    <property type="component" value="Unassembled WGS sequence"/>
</dbReference>
<dbReference type="InterPro" id="IPR004158">
    <property type="entry name" value="DUF247_pln"/>
</dbReference>
<organism evidence="1 2">
    <name type="scientific">Digitaria exilis</name>
    <dbReference type="NCBI Taxonomy" id="1010633"/>
    <lineage>
        <taxon>Eukaryota</taxon>
        <taxon>Viridiplantae</taxon>
        <taxon>Streptophyta</taxon>
        <taxon>Embryophyta</taxon>
        <taxon>Tracheophyta</taxon>
        <taxon>Spermatophyta</taxon>
        <taxon>Magnoliopsida</taxon>
        <taxon>Liliopsida</taxon>
        <taxon>Poales</taxon>
        <taxon>Poaceae</taxon>
        <taxon>PACMAD clade</taxon>
        <taxon>Panicoideae</taxon>
        <taxon>Panicodae</taxon>
        <taxon>Paniceae</taxon>
        <taxon>Anthephorinae</taxon>
        <taxon>Digitaria</taxon>
    </lineage>
</organism>
<name>A0A835C5Q2_9POAL</name>
<keyword evidence="2" id="KW-1185">Reference proteome</keyword>
<evidence type="ECO:0000313" key="2">
    <source>
        <dbReference type="Proteomes" id="UP000636709"/>
    </source>
</evidence>
<evidence type="ECO:0000313" key="1">
    <source>
        <dbReference type="EMBL" id="KAF8712742.1"/>
    </source>
</evidence>
<dbReference type="OrthoDB" id="1849062at2759"/>
<dbReference type="PANTHER" id="PTHR31549:SF244">
    <property type="entry name" value="OS08G0121500 PROTEIN"/>
    <property type="match status" value="1"/>
</dbReference>
<protein>
    <submittedName>
        <fullName evidence="1">Uncharacterized protein</fullName>
    </submittedName>
</protein>
<dbReference type="Pfam" id="PF03140">
    <property type="entry name" value="DUF247"/>
    <property type="match status" value="1"/>
</dbReference>
<comment type="caution">
    <text evidence="1">The sequence shown here is derived from an EMBL/GenBank/DDBJ whole genome shotgun (WGS) entry which is preliminary data.</text>
</comment>